<proteinExistence type="predicted"/>
<evidence type="ECO:0000313" key="1">
    <source>
        <dbReference type="EMBL" id="GFD20102.1"/>
    </source>
</evidence>
<reference evidence="1" key="1">
    <citation type="journal article" date="2019" name="Sci. Rep.">
        <title>Draft genome of Tanacetum cinerariifolium, the natural source of mosquito coil.</title>
        <authorList>
            <person name="Yamashiro T."/>
            <person name="Shiraishi A."/>
            <person name="Satake H."/>
            <person name="Nakayama K."/>
        </authorList>
    </citation>
    <scope>NUCLEOTIDE SEQUENCE</scope>
</reference>
<dbReference type="GO" id="GO:0003964">
    <property type="term" value="F:RNA-directed DNA polymerase activity"/>
    <property type="evidence" value="ECO:0007669"/>
    <property type="project" value="UniProtKB-KW"/>
</dbReference>
<sequence length="135" mass="15787">YTDDTLQILGLHEEQRISGFVHGLRTRSLMEFLSTDLPTTYKGLMEKNYTWIEAREVTTNRFRYDHREGSDRIKNNSFWDNSKGKKNRDKFSPYHRVNHGLLSNLSKSPREILATVKMAMTFCLLTCSEVDSHVI</sequence>
<accession>A0A699UAY2</accession>
<dbReference type="EMBL" id="BKCJ011319588">
    <property type="protein sequence ID" value="GFD20102.1"/>
    <property type="molecule type" value="Genomic_DNA"/>
</dbReference>
<organism evidence="1">
    <name type="scientific">Tanacetum cinerariifolium</name>
    <name type="common">Dalmatian daisy</name>
    <name type="synonym">Chrysanthemum cinerariifolium</name>
    <dbReference type="NCBI Taxonomy" id="118510"/>
    <lineage>
        <taxon>Eukaryota</taxon>
        <taxon>Viridiplantae</taxon>
        <taxon>Streptophyta</taxon>
        <taxon>Embryophyta</taxon>
        <taxon>Tracheophyta</taxon>
        <taxon>Spermatophyta</taxon>
        <taxon>Magnoliopsida</taxon>
        <taxon>eudicotyledons</taxon>
        <taxon>Gunneridae</taxon>
        <taxon>Pentapetalae</taxon>
        <taxon>asterids</taxon>
        <taxon>campanulids</taxon>
        <taxon>Asterales</taxon>
        <taxon>Asteraceae</taxon>
        <taxon>Asteroideae</taxon>
        <taxon>Anthemideae</taxon>
        <taxon>Anthemidinae</taxon>
        <taxon>Tanacetum</taxon>
    </lineage>
</organism>
<comment type="caution">
    <text evidence="1">The sequence shown here is derived from an EMBL/GenBank/DDBJ whole genome shotgun (WGS) entry which is preliminary data.</text>
</comment>
<keyword evidence="1" id="KW-0548">Nucleotidyltransferase</keyword>
<gene>
    <name evidence="1" type="ORF">Tci_892071</name>
</gene>
<dbReference type="AlphaFoldDB" id="A0A699UAY2"/>
<keyword evidence="1" id="KW-0695">RNA-directed DNA polymerase</keyword>
<protein>
    <submittedName>
        <fullName evidence="1">Reverse transcriptase domain-containing protein</fullName>
    </submittedName>
</protein>
<name>A0A699UAY2_TANCI</name>
<feature type="non-terminal residue" evidence="1">
    <location>
        <position position="1"/>
    </location>
</feature>
<keyword evidence="1" id="KW-0808">Transferase</keyword>